<dbReference type="SUPFAM" id="SSF54695">
    <property type="entry name" value="POZ domain"/>
    <property type="match status" value="1"/>
</dbReference>
<feature type="compositionally biased region" description="Basic and acidic residues" evidence="1">
    <location>
        <begin position="641"/>
        <end position="661"/>
    </location>
</feature>
<feature type="transmembrane region" description="Helical" evidence="2">
    <location>
        <begin position="7"/>
        <end position="25"/>
    </location>
</feature>
<dbReference type="InterPro" id="IPR011333">
    <property type="entry name" value="SKP1/BTB/POZ_sf"/>
</dbReference>
<feature type="region of interest" description="Disordered" evidence="1">
    <location>
        <begin position="915"/>
        <end position="940"/>
    </location>
</feature>
<organism evidence="4">
    <name type="scientific">Timema bartmani</name>
    <dbReference type="NCBI Taxonomy" id="61472"/>
    <lineage>
        <taxon>Eukaryota</taxon>
        <taxon>Metazoa</taxon>
        <taxon>Ecdysozoa</taxon>
        <taxon>Arthropoda</taxon>
        <taxon>Hexapoda</taxon>
        <taxon>Insecta</taxon>
        <taxon>Pterygota</taxon>
        <taxon>Neoptera</taxon>
        <taxon>Polyneoptera</taxon>
        <taxon>Phasmatodea</taxon>
        <taxon>Timematodea</taxon>
        <taxon>Timematoidea</taxon>
        <taxon>Timematidae</taxon>
        <taxon>Timema</taxon>
    </lineage>
</organism>
<feature type="region of interest" description="Disordered" evidence="1">
    <location>
        <begin position="1222"/>
        <end position="1250"/>
    </location>
</feature>
<protein>
    <recommendedName>
        <fullName evidence="3">BTB domain-containing protein</fullName>
    </recommendedName>
</protein>
<keyword evidence="2" id="KW-0812">Transmembrane</keyword>
<feature type="compositionally biased region" description="Polar residues" evidence="1">
    <location>
        <begin position="499"/>
        <end position="508"/>
    </location>
</feature>
<dbReference type="GO" id="GO:0033557">
    <property type="term" value="C:Slx1-Slx4 complex"/>
    <property type="evidence" value="ECO:0007669"/>
    <property type="project" value="TreeGrafter"/>
</dbReference>
<accession>A0A7R9HWY0</accession>
<evidence type="ECO:0000256" key="2">
    <source>
        <dbReference type="SAM" id="Phobius"/>
    </source>
</evidence>
<feature type="compositionally biased region" description="Basic and acidic residues" evidence="1">
    <location>
        <begin position="917"/>
        <end position="928"/>
    </location>
</feature>
<dbReference type="InterPro" id="IPR003903">
    <property type="entry name" value="UIM_dom"/>
</dbReference>
<sequence length="1467" mass="162445">MDTPTDSIIPIIFSLASFHYSFLYLRKNSPMPALHGHTFQLTSAQGSHSPGITSELSLSSISSELSLSRHLLGSSHLPGISLELSLSWHLLGALTLPASPWSSHSPRHLLGALTLLASPRSSHLPGISLGLSLSRHLLIALSPGIISSWLITLFLATLSLSCWGSKRELSSCDIDNTSRDSILEKDKETDLKVTHTLSKKRVPAVDDVDVDVDLSKEVKSKVSTNDTLLATFNKELSGSDAAAENAVHKLGGLFASVSRLSERNNSATISNLEETKRNCEDDILGESFETVSTKNKVETWLSFGSINPCSAGESSAVDVSRTVLEVSSSAGISSNVKGSVKCPEGRLESGFFKSLVDTPRDHDAAQLCPLCWKKLDKHQSNTGHLKSCAARHNVTTRQLLDALELQKRQAVEMRALGLPGVTVTKKSTAPRKGPASDVNLQLALALSASLQEAEEREEDVLMETGLDKSDLGQQVVQRQMSLLEKFGFTNSRPPVPTTAGRQRTGNSKSRQRSYALLTRTQEERERLITEKVAIILMGEEESDINTSSGPAVTRSWKHCGDVASDLLRKWQDLDNTLWEMSRECTPEVAREVYYVASLTSQISPCKVDPGAQLKHLSQIHGRLRTPGKHPRCKTPENTSKSLDRDCLSSERDLSPSNDRKGSKASKKLKMTPQLISRNNSNTPENSRTLNLQETPKCSNSRSLRFKEKLPCINQMSSHFSETFTQDWRCILNKRPMSDVMIYVENKQEIPAHKLVFYVRCPAILYDLVKEDTDKGGFEILLWLEVPYNAAITFLEYLYCGTMNKILRLGEEVAALRHLAEKYQVDEVVEYIQVVIKVRSKVSISATENPPFTKASVEMIKSPLRHRNVTHRKKRVKDEVTSDSSCSLAGSASSAERNIYKLEDKHEDKFSLNVSTIHRRDGETPDKSSCDGNPDETNLRRKSGWISPDLFGDEVTTVKDFDVNCDIADTASQESRNSIDYLLSMMDKPTPPDPQRVPGEYMKQSVCSISPAGSVEEADQIVKTQQHISSDKQNSLPKPDKKHETNFPELSQSRIAETKRKHSDTETTSKTRSPIKKICLETGKNEEKETDPFLEDIPTFDLTQSSSDSEDYSLHLSQNYLTKKSNSLEKSADDFINSKDLNTPQITTSQNEIIQNNISTEKNLTIGQKENGIDIPKEFPQAEDEQSDKESVKSSVRSAEGYINNVWDGFDDLGEFPNISFHSSPVHNFSETNDKVKSPSPRSRGSLDIKTVNSTYCKSRSLMDTDSQNSKGHLNNLGISLPQNDNFSIKKDQHVSPSPVKILSQEKITQIKTSSSSGSGSSRASSGIGGMNDRSPLHRLKKTPFQSLSQPSVQKMPNEYDHLLEDSFVENLNSSDLWKAERGTLSLDGSPRKVRDSITSPLDGAGSKCFTPEELIRRVTDKVTPLADYSAMKTPLLKVTTGISSFIVSGHDITENLHSLNVMSGFES</sequence>
<dbReference type="Pfam" id="PF00651">
    <property type="entry name" value="BTB"/>
    <property type="match status" value="1"/>
</dbReference>
<dbReference type="Gene3D" id="3.30.710.10">
    <property type="entry name" value="Potassium Channel Kv1.1, Chain A"/>
    <property type="match status" value="1"/>
</dbReference>
<name>A0A7R9HWY0_9NEOP</name>
<reference evidence="4" key="1">
    <citation type="submission" date="2020-11" db="EMBL/GenBank/DDBJ databases">
        <authorList>
            <person name="Tran Van P."/>
        </authorList>
    </citation>
    <scope>NUCLEOTIDE SEQUENCE</scope>
</reference>
<feature type="compositionally biased region" description="Polar residues" evidence="1">
    <location>
        <begin position="1023"/>
        <end position="1035"/>
    </location>
</feature>
<feature type="compositionally biased region" description="Basic residues" evidence="1">
    <location>
        <begin position="621"/>
        <end position="632"/>
    </location>
</feature>
<feature type="region of interest" description="Disordered" evidence="1">
    <location>
        <begin position="621"/>
        <end position="695"/>
    </location>
</feature>
<dbReference type="PROSITE" id="PS50097">
    <property type="entry name" value="BTB"/>
    <property type="match status" value="1"/>
</dbReference>
<dbReference type="EMBL" id="OD564605">
    <property type="protein sequence ID" value="CAD7439131.1"/>
    <property type="molecule type" value="Genomic_DNA"/>
</dbReference>
<dbReference type="PROSITE" id="PS50330">
    <property type="entry name" value="UIM"/>
    <property type="match status" value="1"/>
</dbReference>
<gene>
    <name evidence="4" type="ORF">TBIB3V08_LOCUS1708</name>
</gene>
<evidence type="ECO:0000313" key="4">
    <source>
        <dbReference type="EMBL" id="CAD7439131.1"/>
    </source>
</evidence>
<feature type="region of interest" description="Disordered" evidence="1">
    <location>
        <begin position="1023"/>
        <end position="1108"/>
    </location>
</feature>
<keyword evidence="2" id="KW-1133">Transmembrane helix</keyword>
<evidence type="ECO:0000256" key="1">
    <source>
        <dbReference type="SAM" id="MobiDB-lite"/>
    </source>
</evidence>
<feature type="domain" description="BTB" evidence="3">
    <location>
        <begin position="737"/>
        <end position="803"/>
    </location>
</feature>
<evidence type="ECO:0000259" key="3">
    <source>
        <dbReference type="PROSITE" id="PS50097"/>
    </source>
</evidence>
<feature type="region of interest" description="Disordered" evidence="1">
    <location>
        <begin position="487"/>
        <end position="515"/>
    </location>
</feature>
<feature type="region of interest" description="Disordered" evidence="1">
    <location>
        <begin position="1308"/>
        <end position="1337"/>
    </location>
</feature>
<feature type="compositionally biased region" description="Polar residues" evidence="1">
    <location>
        <begin position="673"/>
        <end position="695"/>
    </location>
</feature>
<dbReference type="GO" id="GO:0000712">
    <property type="term" value="P:resolution of meiotic recombination intermediates"/>
    <property type="evidence" value="ECO:0007669"/>
    <property type="project" value="TreeGrafter"/>
</dbReference>
<feature type="compositionally biased region" description="Low complexity" evidence="1">
    <location>
        <begin position="1313"/>
        <end position="1325"/>
    </location>
</feature>
<proteinExistence type="predicted"/>
<keyword evidence="2" id="KW-0472">Membrane</keyword>
<dbReference type="InterPro" id="IPR000210">
    <property type="entry name" value="BTB/POZ_dom"/>
</dbReference>
<dbReference type="PANTHER" id="PTHR21541:SF3">
    <property type="entry name" value="STRUCTURE-SPECIFIC ENDONUCLEASE SUBUNIT SLX4"/>
    <property type="match status" value="1"/>
</dbReference>
<dbReference type="PANTHER" id="PTHR21541">
    <property type="entry name" value="BTB POZ DOMAIN CONTAINING 12"/>
    <property type="match status" value="1"/>
</dbReference>